<evidence type="ECO:0000313" key="9">
    <source>
        <dbReference type="Proteomes" id="UP001190700"/>
    </source>
</evidence>
<keyword evidence="2" id="KW-0812">Transmembrane</keyword>
<evidence type="ECO:0000313" key="8">
    <source>
        <dbReference type="EMBL" id="KAK3289184.1"/>
    </source>
</evidence>
<organism evidence="8 9">
    <name type="scientific">Cymbomonas tetramitiformis</name>
    <dbReference type="NCBI Taxonomy" id="36881"/>
    <lineage>
        <taxon>Eukaryota</taxon>
        <taxon>Viridiplantae</taxon>
        <taxon>Chlorophyta</taxon>
        <taxon>Pyramimonadophyceae</taxon>
        <taxon>Pyramimonadales</taxon>
        <taxon>Pyramimonadaceae</taxon>
        <taxon>Cymbomonas</taxon>
    </lineage>
</organism>
<dbReference type="GO" id="GO:0003676">
    <property type="term" value="F:nucleic acid binding"/>
    <property type="evidence" value="ECO:0007669"/>
    <property type="project" value="InterPro"/>
</dbReference>
<evidence type="ECO:0000256" key="6">
    <source>
        <dbReference type="SAM" id="MobiDB-lite"/>
    </source>
</evidence>
<dbReference type="Pfam" id="PF00075">
    <property type="entry name" value="RNase_H"/>
    <property type="match status" value="1"/>
</dbReference>
<feature type="domain" description="RNase H type-1" evidence="7">
    <location>
        <begin position="274"/>
        <end position="402"/>
    </location>
</feature>
<dbReference type="InterPro" id="IPR012337">
    <property type="entry name" value="RNaseH-like_sf"/>
</dbReference>
<evidence type="ECO:0000259" key="7">
    <source>
        <dbReference type="PROSITE" id="PS50879"/>
    </source>
</evidence>
<name>A0AAE0H3H4_9CHLO</name>
<dbReference type="SUPFAM" id="SSF49562">
    <property type="entry name" value="C2 domain (Calcium/lipid-binding domain, CaLB)"/>
    <property type="match status" value="2"/>
</dbReference>
<dbReference type="PROSITE" id="PS50879">
    <property type="entry name" value="RNASE_H_1"/>
    <property type="match status" value="1"/>
</dbReference>
<dbReference type="AlphaFoldDB" id="A0AAE0H3H4"/>
<dbReference type="GO" id="GO:0007009">
    <property type="term" value="P:plasma membrane organization"/>
    <property type="evidence" value="ECO:0007669"/>
    <property type="project" value="TreeGrafter"/>
</dbReference>
<dbReference type="CDD" id="cd09276">
    <property type="entry name" value="Rnase_HI_RT_non_LTR"/>
    <property type="match status" value="1"/>
</dbReference>
<dbReference type="Gene3D" id="3.30.420.10">
    <property type="entry name" value="Ribonuclease H-like superfamily/Ribonuclease H"/>
    <property type="match status" value="1"/>
</dbReference>
<dbReference type="SUPFAM" id="SSF53098">
    <property type="entry name" value="Ribonuclease H-like"/>
    <property type="match status" value="1"/>
</dbReference>
<keyword evidence="3" id="KW-0677">Repeat</keyword>
<reference evidence="8 9" key="1">
    <citation type="journal article" date="2015" name="Genome Biol. Evol.">
        <title>Comparative Genomics of a Bacterivorous Green Alga Reveals Evolutionary Causalities and Consequences of Phago-Mixotrophic Mode of Nutrition.</title>
        <authorList>
            <person name="Burns J.A."/>
            <person name="Paasch A."/>
            <person name="Narechania A."/>
            <person name="Kim E."/>
        </authorList>
    </citation>
    <scope>NUCLEOTIDE SEQUENCE [LARGE SCALE GENOMIC DNA]</scope>
    <source>
        <strain evidence="8 9">PLY_AMNH</strain>
    </source>
</reference>
<dbReference type="PANTHER" id="PTHR12546:SF33">
    <property type="entry name" value="SPERM VESICLE FUSION PROTEIN FER-1"/>
    <property type="match status" value="1"/>
</dbReference>
<sequence length="996" mass="112525">MEEWQRNRAVCKADLEDVMDLEPFTHFDLYRMRKVIGRLKATVRLVDQSVRPTSGAAQAGQASADDKLHFLMKPAPYVLRVYVVRTRNLAPPPEIEQPNPYLKVWHANPLFRDILMGGTEVDLENRLFSPEWRASGADNPQQPPLPPIEWRTLQVPGSKVSRGVLETWIELWPKGLADSCPAMDISLPPPEPFEMRVVVWRARKVPSQDPITKMNDLYIRTILTEVADEFSGSVKRTIDETDTHWRAKKGVGSFNWRLVFNFELPVHEMRLRFQAWDQVTTTDAAPKGEGEAHMIRWEGEDQEVNRAELLAIQKAMTLPRPPSGRGLTICTDSANSIRQLESMRTKPRSMEHHQQRDLLYAILVNIEALVAAGHTVSLLKVKAHAGITGNEKADEAAKQACTTGTLTEAWDNDETIKVKPMVPDGDSDCKELKGKLAVQKYVTTLLHERQAQGENRLSTKMAELQGEPTTWTHQLKKEHVFRWEAHHDQAQQTEEEQTIIRDPTPNPQQRTDQAPEEEDRQIKGMMEQQDEEEMLRMQEVEEQHEPWEEMDRTVHTQGGNPQPAEASPQPSDEGEIFEKLYELVERLEVPQEERNEEEVFEILNELIVEQQEAPQGELESGRQTHHDRVTEESRVHAMMADPAPRTRWNQQKHDMTNHRMKNRNAPPVKEGKVTKNWLNKPMEHLKGDKPLHKIANDFWKRATYAVRKTILKCRLRILPAQDYETAKNSTGGGGKCTLEGCGHPGVDYAKGFLMRVGHALGGCNNPQMRGMFSDRADAHADELKHILDHHRKGGCKVLAYTGRKRDLGVKPRVLPNYILTRGQCRHDGKDNPGKNDGPDTIPSFVDMVMIEGLEDLEDGLTKNFLLGLTHLIRHDGMKVLACSGREGRPSSWNERKEDLIGANDYIGEASLDISGLVLRALKKHRSGAKGTSAMVSFPSRACSDLSNEELKASNIPTASQISTPVEGVEGVSDEMAQPLLHDHPGSINVITQLALP</sequence>
<feature type="region of interest" description="Disordered" evidence="6">
    <location>
        <begin position="488"/>
        <end position="572"/>
    </location>
</feature>
<dbReference type="InterPro" id="IPR036397">
    <property type="entry name" value="RNaseH_sf"/>
</dbReference>
<dbReference type="PANTHER" id="PTHR12546">
    <property type="entry name" value="FER-1-LIKE"/>
    <property type="match status" value="1"/>
</dbReference>
<dbReference type="EMBL" id="LGRX02000206">
    <property type="protein sequence ID" value="KAK3289184.1"/>
    <property type="molecule type" value="Genomic_DNA"/>
</dbReference>
<proteinExistence type="predicted"/>
<evidence type="ECO:0000256" key="2">
    <source>
        <dbReference type="ARBA" id="ARBA00022692"/>
    </source>
</evidence>
<dbReference type="GO" id="GO:0016020">
    <property type="term" value="C:membrane"/>
    <property type="evidence" value="ECO:0007669"/>
    <property type="project" value="UniProtKB-SubCell"/>
</dbReference>
<dbReference type="InterPro" id="IPR035892">
    <property type="entry name" value="C2_domain_sf"/>
</dbReference>
<feature type="region of interest" description="Disordered" evidence="6">
    <location>
        <begin position="613"/>
        <end position="633"/>
    </location>
</feature>
<evidence type="ECO:0000256" key="4">
    <source>
        <dbReference type="ARBA" id="ARBA00022989"/>
    </source>
</evidence>
<gene>
    <name evidence="8" type="ORF">CYMTET_3372</name>
</gene>
<dbReference type="InterPro" id="IPR037721">
    <property type="entry name" value="Ferlin"/>
</dbReference>
<keyword evidence="4" id="KW-1133">Transmembrane helix</keyword>
<comment type="subcellular location">
    <subcellularLocation>
        <location evidence="1">Membrane</location>
    </subcellularLocation>
</comment>
<protein>
    <recommendedName>
        <fullName evidence="7">RNase H type-1 domain-containing protein</fullName>
    </recommendedName>
</protein>
<dbReference type="InterPro" id="IPR002156">
    <property type="entry name" value="RNaseH_domain"/>
</dbReference>
<dbReference type="GO" id="GO:0004523">
    <property type="term" value="F:RNA-DNA hybrid ribonuclease activity"/>
    <property type="evidence" value="ECO:0007669"/>
    <property type="project" value="InterPro"/>
</dbReference>
<comment type="caution">
    <text evidence="8">The sequence shown here is derived from an EMBL/GenBank/DDBJ whole genome shotgun (WGS) entry which is preliminary data.</text>
</comment>
<accession>A0AAE0H3H4</accession>
<evidence type="ECO:0000256" key="3">
    <source>
        <dbReference type="ARBA" id="ARBA00022737"/>
    </source>
</evidence>
<keyword evidence="9" id="KW-1185">Reference proteome</keyword>
<dbReference type="Proteomes" id="UP001190700">
    <property type="component" value="Unassembled WGS sequence"/>
</dbReference>
<feature type="compositionally biased region" description="Basic and acidic residues" evidence="6">
    <location>
        <begin position="619"/>
        <end position="633"/>
    </location>
</feature>
<evidence type="ECO:0000256" key="5">
    <source>
        <dbReference type="ARBA" id="ARBA00023136"/>
    </source>
</evidence>
<keyword evidence="5" id="KW-0472">Membrane</keyword>
<feature type="compositionally biased region" description="Basic and acidic residues" evidence="6">
    <location>
        <begin position="534"/>
        <end position="554"/>
    </location>
</feature>
<evidence type="ECO:0000256" key="1">
    <source>
        <dbReference type="ARBA" id="ARBA00004370"/>
    </source>
</evidence>